<dbReference type="Proteomes" id="UP000543836">
    <property type="component" value="Unassembled WGS sequence"/>
</dbReference>
<proteinExistence type="predicted"/>
<protein>
    <submittedName>
        <fullName evidence="1">Uncharacterized protein</fullName>
    </submittedName>
</protein>
<dbReference type="EMBL" id="JACIIG010000019">
    <property type="protein sequence ID" value="MBB4571111.1"/>
    <property type="molecule type" value="Genomic_DNA"/>
</dbReference>
<keyword evidence="2" id="KW-1185">Reference proteome</keyword>
<comment type="caution">
    <text evidence="1">The sequence shown here is derived from an EMBL/GenBank/DDBJ whole genome shotgun (WGS) entry which is preliminary data.</text>
</comment>
<accession>A0A7W7EMH8</accession>
<evidence type="ECO:0000313" key="2">
    <source>
        <dbReference type="Proteomes" id="UP000543836"/>
    </source>
</evidence>
<sequence length="43" mass="4537">MLGHDGSTGTTWWGGALACETGADLKEAELRLTKWFGAPSARS</sequence>
<dbReference type="AlphaFoldDB" id="A0A7W7EMH8"/>
<organism evidence="1 2">
    <name type="scientific">Rhizobium leucaenae</name>
    <dbReference type="NCBI Taxonomy" id="29450"/>
    <lineage>
        <taxon>Bacteria</taxon>
        <taxon>Pseudomonadati</taxon>
        <taxon>Pseudomonadota</taxon>
        <taxon>Alphaproteobacteria</taxon>
        <taxon>Hyphomicrobiales</taxon>
        <taxon>Rhizobiaceae</taxon>
        <taxon>Rhizobium/Agrobacterium group</taxon>
        <taxon>Rhizobium</taxon>
    </lineage>
</organism>
<evidence type="ECO:0000313" key="1">
    <source>
        <dbReference type="EMBL" id="MBB4571111.1"/>
    </source>
</evidence>
<name>A0A7W7EMH8_9HYPH</name>
<gene>
    <name evidence="1" type="ORF">GGE60_005269</name>
</gene>
<reference evidence="1 2" key="1">
    <citation type="submission" date="2020-08" db="EMBL/GenBank/DDBJ databases">
        <title>Genomic Encyclopedia of Type Strains, Phase IV (KMG-V): Genome sequencing to study the core and pangenomes of soil and plant-associated prokaryotes.</title>
        <authorList>
            <person name="Whitman W."/>
        </authorList>
    </citation>
    <scope>NUCLEOTIDE SEQUENCE [LARGE SCALE GENOMIC DNA]</scope>
    <source>
        <strain evidence="1 2">SEMIA 492</strain>
    </source>
</reference>